<keyword evidence="3" id="KW-1185">Reference proteome</keyword>
<dbReference type="Gene3D" id="2.130.10.30">
    <property type="entry name" value="Regulator of chromosome condensation 1/beta-lactamase-inhibitor protein II"/>
    <property type="match status" value="1"/>
</dbReference>
<gene>
    <name evidence="2" type="ORF">FDG2_2782</name>
</gene>
<evidence type="ECO:0000256" key="1">
    <source>
        <dbReference type="ARBA" id="ARBA00022737"/>
    </source>
</evidence>
<dbReference type="Pfam" id="PF00415">
    <property type="entry name" value="RCC1"/>
    <property type="match status" value="2"/>
</dbReference>
<keyword evidence="1" id="KW-0677">Repeat</keyword>
<sequence>MTVSGLTGVSAIAARGDGATGYALRSDGTAWAWGFNHDGELGNNSTINSAVPVPVSTTTGLTGVNAIAGGGRSGYALRSDGTVWAWGDNLYGQLGNNNTPTDSLVPVQVNGA</sequence>
<dbReference type="InterPro" id="IPR051625">
    <property type="entry name" value="Signaling_Regulatory_Domain"/>
</dbReference>
<proteinExistence type="predicted"/>
<dbReference type="AlphaFoldDB" id="A0A1C3NYC5"/>
<dbReference type="InterPro" id="IPR000408">
    <property type="entry name" value="Reg_chr_condens"/>
</dbReference>
<dbReference type="EMBL" id="FLUV01001184">
    <property type="protein sequence ID" value="SBW22535.1"/>
    <property type="molecule type" value="Genomic_DNA"/>
</dbReference>
<dbReference type="PROSITE" id="PS50012">
    <property type="entry name" value="RCC1_3"/>
    <property type="match status" value="2"/>
</dbReference>
<evidence type="ECO:0000313" key="2">
    <source>
        <dbReference type="EMBL" id="SBW22535.1"/>
    </source>
</evidence>
<accession>A0A1C3NYC5</accession>
<evidence type="ECO:0000313" key="3">
    <source>
        <dbReference type="Proteomes" id="UP000199013"/>
    </source>
</evidence>
<organism evidence="2 3">
    <name type="scientific">Candidatus Protofrankia californiensis</name>
    <dbReference type="NCBI Taxonomy" id="1839754"/>
    <lineage>
        <taxon>Bacteria</taxon>
        <taxon>Bacillati</taxon>
        <taxon>Actinomycetota</taxon>
        <taxon>Actinomycetes</taxon>
        <taxon>Frankiales</taxon>
        <taxon>Frankiaceae</taxon>
        <taxon>Protofrankia</taxon>
    </lineage>
</organism>
<dbReference type="PANTHER" id="PTHR22872">
    <property type="entry name" value="BTK-BINDING PROTEIN-RELATED"/>
    <property type="match status" value="1"/>
</dbReference>
<name>A0A1C3NYC5_9ACTN</name>
<reference evidence="3" key="1">
    <citation type="submission" date="2016-02" db="EMBL/GenBank/DDBJ databases">
        <authorList>
            <person name="Wibberg D."/>
        </authorList>
    </citation>
    <scope>NUCLEOTIDE SEQUENCE [LARGE SCALE GENOMIC DNA]</scope>
</reference>
<dbReference type="InterPro" id="IPR009091">
    <property type="entry name" value="RCC1/BLIP-II"/>
</dbReference>
<protein>
    <submittedName>
        <fullName evidence="2">RCC1 domain-containing protein, alpha-tubulin suppressor</fullName>
    </submittedName>
</protein>
<dbReference type="SUPFAM" id="SSF50985">
    <property type="entry name" value="RCC1/BLIP-II"/>
    <property type="match status" value="1"/>
</dbReference>
<dbReference type="Proteomes" id="UP000199013">
    <property type="component" value="Unassembled WGS sequence"/>
</dbReference>